<comment type="caution">
    <text evidence="2">The sequence shown here is derived from an EMBL/GenBank/DDBJ whole genome shotgun (WGS) entry which is preliminary data.</text>
</comment>
<dbReference type="RefSeq" id="WP_194215257.1">
    <property type="nucleotide sequence ID" value="NZ_CP061205.1"/>
</dbReference>
<dbReference type="Proteomes" id="UP001595444">
    <property type="component" value="Unassembled WGS sequence"/>
</dbReference>
<sequence length="131" mass="15171">MNDQQLQAPLEEQTQQAQNQGQSTPAQVPAQNRQPEDTVRDVNIKATIWRREGQKQDFFTTDLAKTYRDKDGVLKDTHNFNKDDLLRVAEIARRAHNRVSELSRLEFMKRRDNGQSRSQSQARQPGPNKGR</sequence>
<protein>
    <submittedName>
        <fullName evidence="2">Uncharacterized protein</fullName>
    </submittedName>
</protein>
<evidence type="ECO:0000313" key="2">
    <source>
        <dbReference type="EMBL" id="MFC3051790.1"/>
    </source>
</evidence>
<evidence type="ECO:0000256" key="1">
    <source>
        <dbReference type="SAM" id="MobiDB-lite"/>
    </source>
</evidence>
<gene>
    <name evidence="2" type="ORF">ACFOKA_07735</name>
</gene>
<feature type="region of interest" description="Disordered" evidence="1">
    <location>
        <begin position="104"/>
        <end position="131"/>
    </location>
</feature>
<accession>A0ABV7D4H2</accession>
<feature type="compositionally biased region" description="Low complexity" evidence="1">
    <location>
        <begin position="13"/>
        <end position="27"/>
    </location>
</feature>
<evidence type="ECO:0000313" key="3">
    <source>
        <dbReference type="Proteomes" id="UP001595444"/>
    </source>
</evidence>
<dbReference type="EMBL" id="JBHRSL010000004">
    <property type="protein sequence ID" value="MFC3051790.1"/>
    <property type="molecule type" value="Genomic_DNA"/>
</dbReference>
<reference evidence="3" key="1">
    <citation type="journal article" date="2019" name="Int. J. Syst. Evol. Microbiol.">
        <title>The Global Catalogue of Microorganisms (GCM) 10K type strain sequencing project: providing services to taxonomists for standard genome sequencing and annotation.</title>
        <authorList>
            <consortium name="The Broad Institute Genomics Platform"/>
            <consortium name="The Broad Institute Genome Sequencing Center for Infectious Disease"/>
            <person name="Wu L."/>
            <person name="Ma J."/>
        </authorList>
    </citation>
    <scope>NUCLEOTIDE SEQUENCE [LARGE SCALE GENOMIC DNA]</scope>
    <source>
        <strain evidence="3">KCTC 62164</strain>
    </source>
</reference>
<proteinExistence type="predicted"/>
<organism evidence="2 3">
    <name type="scientific">Kordiimonas pumila</name>
    <dbReference type="NCBI Taxonomy" id="2161677"/>
    <lineage>
        <taxon>Bacteria</taxon>
        <taxon>Pseudomonadati</taxon>
        <taxon>Pseudomonadota</taxon>
        <taxon>Alphaproteobacteria</taxon>
        <taxon>Kordiimonadales</taxon>
        <taxon>Kordiimonadaceae</taxon>
        <taxon>Kordiimonas</taxon>
    </lineage>
</organism>
<feature type="compositionally biased region" description="Basic and acidic residues" evidence="1">
    <location>
        <begin position="104"/>
        <end position="114"/>
    </location>
</feature>
<keyword evidence="3" id="KW-1185">Reference proteome</keyword>
<name>A0ABV7D4H2_9PROT</name>
<feature type="region of interest" description="Disordered" evidence="1">
    <location>
        <begin position="1"/>
        <end position="41"/>
    </location>
</feature>